<dbReference type="Gene3D" id="1.10.10.10">
    <property type="entry name" value="Winged helix-like DNA-binding domain superfamily/Winged helix DNA-binding domain"/>
    <property type="match status" value="1"/>
</dbReference>
<dbReference type="InterPro" id="IPR036217">
    <property type="entry name" value="MethylDNA_cys_MeTrfase_DNAb"/>
</dbReference>
<accession>A0A0C1QGQ8</accession>
<dbReference type="AlphaFoldDB" id="A0A0C1QGQ8"/>
<dbReference type="GO" id="GO:0005737">
    <property type="term" value="C:cytoplasm"/>
    <property type="evidence" value="ECO:0007669"/>
    <property type="project" value="UniProtKB-SubCell"/>
</dbReference>
<protein>
    <recommendedName>
        <fullName evidence="9">Methylated-DNA--protein-cysteine methyltransferase</fullName>
        <ecNumber evidence="9">2.1.1.63</ecNumber>
    </recommendedName>
    <alternativeName>
        <fullName evidence="9">6-O-methylguanine-DNA methyltransferase</fullName>
        <shortName evidence="9">MGMT</shortName>
    </alternativeName>
    <alternativeName>
        <fullName evidence="9">O-6-methylguanine-DNA-alkyltransferase</fullName>
    </alternativeName>
</protein>
<dbReference type="NCBIfam" id="TIGR00589">
    <property type="entry name" value="ogt"/>
    <property type="match status" value="1"/>
</dbReference>
<evidence type="ECO:0000259" key="11">
    <source>
        <dbReference type="Pfam" id="PF02870"/>
    </source>
</evidence>
<evidence type="ECO:0000313" key="12">
    <source>
        <dbReference type="EMBL" id="KIE04754.1"/>
    </source>
</evidence>
<dbReference type="SUPFAM" id="SSF46767">
    <property type="entry name" value="Methylated DNA-protein cysteine methyltransferase, C-terminal domain"/>
    <property type="match status" value="1"/>
</dbReference>
<comment type="catalytic activity">
    <reaction evidence="1 9">
        <text>a 4-O-methyl-thymidine in DNA + L-cysteinyl-[protein] = a thymidine in DNA + S-methyl-L-cysteinyl-[protein]</text>
        <dbReference type="Rhea" id="RHEA:53428"/>
        <dbReference type="Rhea" id="RHEA-COMP:10131"/>
        <dbReference type="Rhea" id="RHEA-COMP:10132"/>
        <dbReference type="Rhea" id="RHEA-COMP:13555"/>
        <dbReference type="Rhea" id="RHEA-COMP:13556"/>
        <dbReference type="ChEBI" id="CHEBI:29950"/>
        <dbReference type="ChEBI" id="CHEBI:82612"/>
        <dbReference type="ChEBI" id="CHEBI:137386"/>
        <dbReference type="ChEBI" id="CHEBI:137387"/>
        <dbReference type="EC" id="2.1.1.63"/>
    </reaction>
</comment>
<comment type="caution">
    <text evidence="12">The sequence shown here is derived from an EMBL/GenBank/DDBJ whole genome shotgun (WGS) entry which is preliminary data.</text>
</comment>
<dbReference type="InterPro" id="IPR008332">
    <property type="entry name" value="MethylG_MeTrfase_N"/>
</dbReference>
<evidence type="ECO:0000256" key="9">
    <source>
        <dbReference type="HAMAP-Rule" id="MF_00772"/>
    </source>
</evidence>
<evidence type="ECO:0000259" key="10">
    <source>
        <dbReference type="Pfam" id="PF01035"/>
    </source>
</evidence>
<dbReference type="Pfam" id="PF01035">
    <property type="entry name" value="DNA_binding_1"/>
    <property type="match status" value="1"/>
</dbReference>
<evidence type="ECO:0000256" key="8">
    <source>
        <dbReference type="ARBA" id="ARBA00049348"/>
    </source>
</evidence>
<comment type="subcellular location">
    <subcellularLocation>
        <location evidence="9">Cytoplasm</location>
    </subcellularLocation>
</comment>
<feature type="active site" description="Nucleophile; methyl group acceptor" evidence="9">
    <location>
        <position position="135"/>
    </location>
</feature>
<evidence type="ECO:0000256" key="3">
    <source>
        <dbReference type="ARBA" id="ARBA00022490"/>
    </source>
</evidence>
<comment type="function">
    <text evidence="9">Involved in the cellular defense against the biological effects of O6-methylguanine (O6-MeG) and O4-methylthymine (O4-MeT) in DNA. Repairs the methylated nucleobase in DNA by stoichiometrically transferring the methyl group to a cysteine residue in the enzyme. This is a suicide reaction: the enzyme is irreversibly inactivated.</text>
</comment>
<dbReference type="EMBL" id="JSWE01000146">
    <property type="protein sequence ID" value="KIE04754.1"/>
    <property type="molecule type" value="Genomic_DNA"/>
</dbReference>
<organism evidence="12 13">
    <name type="scientific">Candidatus Jidaibacter acanthamoebae</name>
    <dbReference type="NCBI Taxonomy" id="86105"/>
    <lineage>
        <taxon>Bacteria</taxon>
        <taxon>Pseudomonadati</taxon>
        <taxon>Pseudomonadota</taxon>
        <taxon>Alphaproteobacteria</taxon>
        <taxon>Rickettsiales</taxon>
        <taxon>Candidatus Midichloriaceae</taxon>
        <taxon>Candidatus Jidaibacter</taxon>
    </lineage>
</organism>
<keyword evidence="6 9" id="KW-0227">DNA damage</keyword>
<dbReference type="SUPFAM" id="SSF53155">
    <property type="entry name" value="Methylated DNA-protein cysteine methyltransferase domain"/>
    <property type="match status" value="1"/>
</dbReference>
<dbReference type="HAMAP" id="MF_00772">
    <property type="entry name" value="OGT"/>
    <property type="match status" value="1"/>
</dbReference>
<evidence type="ECO:0000256" key="5">
    <source>
        <dbReference type="ARBA" id="ARBA00022679"/>
    </source>
</evidence>
<comment type="miscellaneous">
    <text evidence="9">This enzyme catalyzes only one turnover and therefore is not strictly catalytic. According to one definition, an enzyme is a biocatalyst that acts repeatedly and over many reaction cycles.</text>
</comment>
<dbReference type="InterPro" id="IPR001497">
    <property type="entry name" value="MethylDNA_cys_MeTrfase_AS"/>
</dbReference>
<proteinExistence type="inferred from homology"/>
<gene>
    <name evidence="12" type="primary">ogt_2</name>
    <name evidence="12" type="ORF">NF27_FX00150</name>
</gene>
<feature type="domain" description="Methylated-DNA-[protein]-cysteine S-methyltransferase DNA binding" evidence="10">
    <location>
        <begin position="84"/>
        <end position="164"/>
    </location>
</feature>
<dbReference type="EC" id="2.1.1.63" evidence="9"/>
<dbReference type="PANTHER" id="PTHR10815">
    <property type="entry name" value="METHYLATED-DNA--PROTEIN-CYSTEINE METHYLTRANSFERASE"/>
    <property type="match status" value="1"/>
</dbReference>
<dbReference type="InterPro" id="IPR014048">
    <property type="entry name" value="MethylDNA_cys_MeTrfase_DNA-bd"/>
</dbReference>
<dbReference type="CDD" id="cd06445">
    <property type="entry name" value="ATase"/>
    <property type="match status" value="1"/>
</dbReference>
<evidence type="ECO:0000313" key="13">
    <source>
        <dbReference type="Proteomes" id="UP000031258"/>
    </source>
</evidence>
<sequence length="169" mass="19257">MVFYMTKYYSNITTKLGDILLLSDSENITGIYFVKEKYIPQLEPERQNNSEPEILKLAEKQLKEYSYGNRREFEIPYSFIKFTEFQKRVWEEVSKIPYGKTITYKELANNIGAPNSVRAVAAAVGRNPISLVVPCHRVIGSNNSLTGYAGGIELKHSILTLEGIRNITI</sequence>
<dbReference type="Pfam" id="PF02870">
    <property type="entry name" value="Methyltransf_1N"/>
    <property type="match status" value="1"/>
</dbReference>
<feature type="domain" description="Methylguanine DNA methyltransferase ribonuclease-like" evidence="11">
    <location>
        <begin position="8"/>
        <end position="76"/>
    </location>
</feature>
<reference evidence="12 13" key="1">
    <citation type="submission" date="2014-11" db="EMBL/GenBank/DDBJ databases">
        <title>A Rickettsiales Symbiont of Amoebae With Ancient Features.</title>
        <authorList>
            <person name="Schulz F."/>
            <person name="Martijn J."/>
            <person name="Wascher F."/>
            <person name="Kostanjsek R."/>
            <person name="Ettema T.J."/>
            <person name="Horn M."/>
        </authorList>
    </citation>
    <scope>NUCLEOTIDE SEQUENCE [LARGE SCALE GENOMIC DNA]</scope>
    <source>
        <strain evidence="12 13">UWC36</strain>
    </source>
</reference>
<evidence type="ECO:0000256" key="6">
    <source>
        <dbReference type="ARBA" id="ARBA00022763"/>
    </source>
</evidence>
<dbReference type="InterPro" id="IPR036388">
    <property type="entry name" value="WH-like_DNA-bd_sf"/>
</dbReference>
<evidence type="ECO:0000256" key="1">
    <source>
        <dbReference type="ARBA" id="ARBA00001286"/>
    </source>
</evidence>
<dbReference type="Gene3D" id="3.30.160.70">
    <property type="entry name" value="Methylated DNA-protein cysteine methyltransferase domain"/>
    <property type="match status" value="1"/>
</dbReference>
<dbReference type="GO" id="GO:0032259">
    <property type="term" value="P:methylation"/>
    <property type="evidence" value="ECO:0007669"/>
    <property type="project" value="UniProtKB-KW"/>
</dbReference>
<dbReference type="Proteomes" id="UP000031258">
    <property type="component" value="Unassembled WGS sequence"/>
</dbReference>
<dbReference type="STRING" id="86105.NF27_FX00150"/>
<keyword evidence="3 9" id="KW-0963">Cytoplasm</keyword>
<dbReference type="PANTHER" id="PTHR10815:SF13">
    <property type="entry name" value="METHYLATED-DNA--PROTEIN-CYSTEINE METHYLTRANSFERASE"/>
    <property type="match status" value="1"/>
</dbReference>
<evidence type="ECO:0000256" key="2">
    <source>
        <dbReference type="ARBA" id="ARBA00008711"/>
    </source>
</evidence>
<dbReference type="PATRIC" id="fig|86105.3.peg.1433"/>
<comment type="catalytic activity">
    <reaction evidence="8 9">
        <text>a 6-O-methyl-2'-deoxyguanosine in DNA + L-cysteinyl-[protein] = S-methyl-L-cysteinyl-[protein] + a 2'-deoxyguanosine in DNA</text>
        <dbReference type="Rhea" id="RHEA:24000"/>
        <dbReference type="Rhea" id="RHEA-COMP:10131"/>
        <dbReference type="Rhea" id="RHEA-COMP:10132"/>
        <dbReference type="Rhea" id="RHEA-COMP:11367"/>
        <dbReference type="Rhea" id="RHEA-COMP:11368"/>
        <dbReference type="ChEBI" id="CHEBI:29950"/>
        <dbReference type="ChEBI" id="CHEBI:82612"/>
        <dbReference type="ChEBI" id="CHEBI:85445"/>
        <dbReference type="ChEBI" id="CHEBI:85448"/>
        <dbReference type="EC" id="2.1.1.63"/>
    </reaction>
</comment>
<keyword evidence="7 9" id="KW-0234">DNA repair</keyword>
<name>A0A0C1QGQ8_9RICK</name>
<dbReference type="GO" id="GO:0006307">
    <property type="term" value="P:DNA alkylation repair"/>
    <property type="evidence" value="ECO:0007669"/>
    <property type="project" value="UniProtKB-UniRule"/>
</dbReference>
<dbReference type="InterPro" id="IPR023546">
    <property type="entry name" value="MGMT"/>
</dbReference>
<dbReference type="InterPro" id="IPR036631">
    <property type="entry name" value="MGMT_N_sf"/>
</dbReference>
<dbReference type="GO" id="GO:0003908">
    <property type="term" value="F:methylated-DNA-[protein]-cysteine S-methyltransferase activity"/>
    <property type="evidence" value="ECO:0007669"/>
    <property type="project" value="UniProtKB-UniRule"/>
</dbReference>
<evidence type="ECO:0000256" key="7">
    <source>
        <dbReference type="ARBA" id="ARBA00023204"/>
    </source>
</evidence>
<keyword evidence="13" id="KW-1185">Reference proteome</keyword>
<keyword evidence="5 9" id="KW-0808">Transferase</keyword>
<dbReference type="PROSITE" id="PS00374">
    <property type="entry name" value="MGMT"/>
    <property type="match status" value="1"/>
</dbReference>
<comment type="similarity">
    <text evidence="2 9">Belongs to the MGMT family.</text>
</comment>
<dbReference type="FunFam" id="1.10.10.10:FF:000214">
    <property type="entry name" value="Methylated-DNA--protein-cysteine methyltransferase"/>
    <property type="match status" value="1"/>
</dbReference>
<keyword evidence="4 9" id="KW-0489">Methyltransferase</keyword>
<evidence type="ECO:0000256" key="4">
    <source>
        <dbReference type="ARBA" id="ARBA00022603"/>
    </source>
</evidence>